<dbReference type="InterPro" id="IPR036034">
    <property type="entry name" value="PDZ_sf"/>
</dbReference>
<dbReference type="SMART" id="SM00228">
    <property type="entry name" value="PDZ"/>
    <property type="match status" value="1"/>
</dbReference>
<dbReference type="InterPro" id="IPR001478">
    <property type="entry name" value="PDZ"/>
</dbReference>
<dbReference type="Gene3D" id="2.60.40.3650">
    <property type="match status" value="1"/>
</dbReference>
<evidence type="ECO:0000313" key="3">
    <source>
        <dbReference type="Proteomes" id="UP001246372"/>
    </source>
</evidence>
<dbReference type="Gene3D" id="2.30.42.10">
    <property type="match status" value="1"/>
</dbReference>
<dbReference type="Gene3D" id="1.10.390.10">
    <property type="entry name" value="Neutral Protease Domain 2"/>
    <property type="match status" value="1"/>
</dbReference>
<dbReference type="Pfam" id="PF00595">
    <property type="entry name" value="PDZ"/>
    <property type="match status" value="1"/>
</dbReference>
<evidence type="ECO:0000313" key="2">
    <source>
        <dbReference type="EMBL" id="MDT9001227.1"/>
    </source>
</evidence>
<dbReference type="InterPro" id="IPR024191">
    <property type="entry name" value="Peptidase_M61"/>
</dbReference>
<accession>A0ABU3PFV5</accession>
<dbReference type="PROSITE" id="PS50106">
    <property type="entry name" value="PDZ"/>
    <property type="match status" value="1"/>
</dbReference>
<sequence length="580" mass="64559">MIHYKIEIADVHAHLYRVTLTLPAPAAEQRLSLPVWIPGSYMVREFSRHLSGFSARQGRREIDLQQLDKCSWLARCSGKAALVLSYQVYAFDTSVRAAFLDAERGFFNGTGLCLRAEGREAEAHQIELAGLPAGWQVASGMREIGKRRYEAADYDELVDHPFELGRFWRGRFEARGVAHEFVVAGALPSFDGERLLADSRRICEAQIDFWHAGASKPPFDRYVFLLNAVDDSYGGLEHRASTALIAARRDLPRLGQGEMNEGYARLLGLISHEYFHTWNVKRLRPDVFARFDYSQENYTELLWFFEGFTSYYDDLFLVRAGLIDEARYLKLIAATFSGVLGVPGLHRMSVAQSSFEAWTKYYRQDENSPNAITSYYTKGSMIAMALDLTLRTAAKPRATLDSLMRALWQRSGGGGPVSEQDILQTLAQLGGAEAAEKLAAWVHGTGELPLPQLLEQLGLQWKSDKQTLAQRLGLRVSDSGGSINVKQVLQGSAAMAAGVCAGDEILASNGWRLKRLDDAALTLGGERQPRLQLLVCRDQRMLTLEALLPEQGPCGLPVKLSAAEKSTPRAARLRRDWLGG</sequence>
<dbReference type="InterPro" id="IPR027268">
    <property type="entry name" value="Peptidase_M4/M1_CTD_sf"/>
</dbReference>
<dbReference type="EMBL" id="JAVXZY010000008">
    <property type="protein sequence ID" value="MDT9001227.1"/>
    <property type="molecule type" value="Genomic_DNA"/>
</dbReference>
<dbReference type="SUPFAM" id="SSF50156">
    <property type="entry name" value="PDZ domain-like"/>
    <property type="match status" value="1"/>
</dbReference>
<dbReference type="InterPro" id="IPR007963">
    <property type="entry name" value="Peptidase_M61_catalytic"/>
</dbReference>
<dbReference type="Pfam" id="PF17899">
    <property type="entry name" value="Peptidase_M61_N"/>
    <property type="match status" value="1"/>
</dbReference>
<evidence type="ECO:0000259" key="1">
    <source>
        <dbReference type="PROSITE" id="PS50106"/>
    </source>
</evidence>
<proteinExistence type="predicted"/>
<reference evidence="2" key="1">
    <citation type="submission" date="2023-09" db="EMBL/GenBank/DDBJ databases">
        <title>Paucibacter sp. APW11 Genome sequencing and assembly.</title>
        <authorList>
            <person name="Kim I."/>
        </authorList>
    </citation>
    <scope>NUCLEOTIDE SEQUENCE</scope>
    <source>
        <strain evidence="2">APW11</strain>
    </source>
</reference>
<feature type="domain" description="PDZ" evidence="1">
    <location>
        <begin position="456"/>
        <end position="510"/>
    </location>
</feature>
<dbReference type="PIRSF" id="PIRSF016493">
    <property type="entry name" value="Glycyl_aminpptds"/>
    <property type="match status" value="1"/>
</dbReference>
<dbReference type="SUPFAM" id="SSF55486">
    <property type="entry name" value="Metalloproteases ('zincins'), catalytic domain"/>
    <property type="match status" value="1"/>
</dbReference>
<dbReference type="InterPro" id="IPR040756">
    <property type="entry name" value="Peptidase_M61_N"/>
</dbReference>
<dbReference type="RefSeq" id="WP_315652109.1">
    <property type="nucleotide sequence ID" value="NZ_JAVXZY010000008.1"/>
</dbReference>
<dbReference type="Proteomes" id="UP001246372">
    <property type="component" value="Unassembled WGS sequence"/>
</dbReference>
<dbReference type="Pfam" id="PF05299">
    <property type="entry name" value="Peptidase_M61"/>
    <property type="match status" value="1"/>
</dbReference>
<comment type="caution">
    <text evidence="2">The sequence shown here is derived from an EMBL/GenBank/DDBJ whole genome shotgun (WGS) entry which is preliminary data.</text>
</comment>
<gene>
    <name evidence="2" type="ORF">RQP53_18255</name>
</gene>
<protein>
    <submittedName>
        <fullName evidence="2">Peptidase M61</fullName>
    </submittedName>
</protein>
<keyword evidence="3" id="KW-1185">Reference proteome</keyword>
<organism evidence="2 3">
    <name type="scientific">Roseateles aquae</name>
    <dbReference type="NCBI Taxonomy" id="3077235"/>
    <lineage>
        <taxon>Bacteria</taxon>
        <taxon>Pseudomonadati</taxon>
        <taxon>Pseudomonadota</taxon>
        <taxon>Betaproteobacteria</taxon>
        <taxon>Burkholderiales</taxon>
        <taxon>Sphaerotilaceae</taxon>
        <taxon>Roseateles</taxon>
    </lineage>
</organism>
<name>A0ABU3PFV5_9BURK</name>